<feature type="coiled-coil region" evidence="2">
    <location>
        <begin position="44"/>
        <end position="71"/>
    </location>
</feature>
<dbReference type="PROSITE" id="PS51123">
    <property type="entry name" value="OMPA_2"/>
    <property type="match status" value="1"/>
</dbReference>
<dbReference type="PANTHER" id="PTHR30329">
    <property type="entry name" value="STATOR ELEMENT OF FLAGELLAR MOTOR COMPLEX"/>
    <property type="match status" value="1"/>
</dbReference>
<protein>
    <submittedName>
        <fullName evidence="5">OmpA family protein</fullName>
    </submittedName>
</protein>
<sequence length="309" mass="35782">MNIVKILFYTVGFLTSSFFLPLHIVYTTEFYSNSQDAANLIIERDTIHDTMREHETQIEALNQRLLNLKMDQEWVRLKIEDIKSQHRIIPQALIESRSNLLNKQKVIEEEKKRLMEQVRIHKNAIKKKNLIINKRMPGMSRQGGITTDDLFSDVNKKEPHLISMSDSGAEERLKKEIKALGLEEWVELIDDPSGVRLDFYMPILFSSGKSKVNASYNDFLSKLAKLTKPYDVKVHVKGYTDSLKSKSISNIELGAKRAAKIVNELIKYGMHPKVFEVSSRGEYRKGSHVNKKNHAFNRNVELTIYFQRS</sequence>
<reference evidence="5 6" key="1">
    <citation type="submission" date="2020-06" db="EMBL/GenBank/DDBJ databases">
        <title>High-quality draft genome of sulfate reducer Desulfobacter latus type strain AcrS2 isolated from marine sediment.</title>
        <authorList>
            <person name="Hoppe M."/>
            <person name="Larsen C.K."/>
            <person name="Marshall I.P.G."/>
            <person name="Schramm A."/>
            <person name="Marietou A.G."/>
        </authorList>
    </citation>
    <scope>NUCLEOTIDE SEQUENCE [LARGE SCALE GENOMIC DNA]</scope>
    <source>
        <strain evidence="5 6">AcRS2</strain>
    </source>
</reference>
<dbReference type="SUPFAM" id="SSF103088">
    <property type="entry name" value="OmpA-like"/>
    <property type="match status" value="1"/>
</dbReference>
<evidence type="ECO:0000256" key="1">
    <source>
        <dbReference type="PROSITE-ProRule" id="PRU00473"/>
    </source>
</evidence>
<name>A0A850T6S7_9BACT</name>
<evidence type="ECO:0000313" key="6">
    <source>
        <dbReference type="Proteomes" id="UP000553343"/>
    </source>
</evidence>
<keyword evidence="6" id="KW-1185">Reference proteome</keyword>
<dbReference type="InterPro" id="IPR006665">
    <property type="entry name" value="OmpA-like"/>
</dbReference>
<dbReference type="GO" id="GO:0016020">
    <property type="term" value="C:membrane"/>
    <property type="evidence" value="ECO:0007669"/>
    <property type="project" value="UniProtKB-UniRule"/>
</dbReference>
<dbReference type="Gene3D" id="3.30.1330.60">
    <property type="entry name" value="OmpA-like domain"/>
    <property type="match status" value="1"/>
</dbReference>
<gene>
    <name evidence="5" type="ORF">HXW94_08865</name>
</gene>
<keyword evidence="2" id="KW-0175">Coiled coil</keyword>
<keyword evidence="1 3" id="KW-0472">Membrane</keyword>
<evidence type="ECO:0000313" key="5">
    <source>
        <dbReference type="EMBL" id="NWH05092.1"/>
    </source>
</evidence>
<feature type="domain" description="OmpA-like" evidence="4">
    <location>
        <begin position="192"/>
        <end position="308"/>
    </location>
</feature>
<proteinExistence type="predicted"/>
<evidence type="ECO:0000256" key="2">
    <source>
        <dbReference type="SAM" id="Coils"/>
    </source>
</evidence>
<accession>A0A850T6S7</accession>
<dbReference type="InterPro" id="IPR036737">
    <property type="entry name" value="OmpA-like_sf"/>
</dbReference>
<dbReference type="AlphaFoldDB" id="A0A850T6S7"/>
<dbReference type="EMBL" id="JACADJ010000024">
    <property type="protein sequence ID" value="NWH05092.1"/>
    <property type="molecule type" value="Genomic_DNA"/>
</dbReference>
<evidence type="ECO:0000256" key="3">
    <source>
        <dbReference type="SAM" id="Phobius"/>
    </source>
</evidence>
<dbReference type="Pfam" id="PF00691">
    <property type="entry name" value="OmpA"/>
    <property type="match status" value="1"/>
</dbReference>
<organism evidence="5 6">
    <name type="scientific">Desulfobacter latus</name>
    <dbReference type="NCBI Taxonomy" id="2292"/>
    <lineage>
        <taxon>Bacteria</taxon>
        <taxon>Pseudomonadati</taxon>
        <taxon>Thermodesulfobacteriota</taxon>
        <taxon>Desulfobacteria</taxon>
        <taxon>Desulfobacterales</taxon>
        <taxon>Desulfobacteraceae</taxon>
        <taxon>Desulfobacter</taxon>
    </lineage>
</organism>
<dbReference type="RefSeq" id="WP_178366549.1">
    <property type="nucleotide sequence ID" value="NZ_JACADJ010000024.1"/>
</dbReference>
<keyword evidence="3" id="KW-1133">Transmembrane helix</keyword>
<feature type="transmembrane region" description="Helical" evidence="3">
    <location>
        <begin position="6"/>
        <end position="26"/>
    </location>
</feature>
<dbReference type="PANTHER" id="PTHR30329:SF21">
    <property type="entry name" value="LIPOPROTEIN YIAD-RELATED"/>
    <property type="match status" value="1"/>
</dbReference>
<evidence type="ECO:0000259" key="4">
    <source>
        <dbReference type="PROSITE" id="PS51123"/>
    </source>
</evidence>
<comment type="caution">
    <text evidence="5">The sequence shown here is derived from an EMBL/GenBank/DDBJ whole genome shotgun (WGS) entry which is preliminary data.</text>
</comment>
<dbReference type="Proteomes" id="UP000553343">
    <property type="component" value="Unassembled WGS sequence"/>
</dbReference>
<dbReference type="InterPro" id="IPR050330">
    <property type="entry name" value="Bact_OuterMem_StrucFunc"/>
</dbReference>
<keyword evidence="3" id="KW-0812">Transmembrane</keyword>